<evidence type="ECO:0000259" key="9">
    <source>
        <dbReference type="PROSITE" id="PS50102"/>
    </source>
</evidence>
<feature type="compositionally biased region" description="Basic and acidic residues" evidence="8">
    <location>
        <begin position="652"/>
        <end position="662"/>
    </location>
</feature>
<feature type="region of interest" description="Disordered" evidence="8">
    <location>
        <begin position="594"/>
        <end position="614"/>
    </location>
</feature>
<dbReference type="GO" id="GO:0000380">
    <property type="term" value="P:alternative mRNA splicing, via spliceosome"/>
    <property type="evidence" value="ECO:0007669"/>
    <property type="project" value="TreeGrafter"/>
</dbReference>
<feature type="compositionally biased region" description="Pro residues" evidence="8">
    <location>
        <begin position="478"/>
        <end position="489"/>
    </location>
</feature>
<dbReference type="GO" id="GO:0003723">
    <property type="term" value="F:RNA binding"/>
    <property type="evidence" value="ECO:0007669"/>
    <property type="project" value="UniProtKB-UniRule"/>
</dbReference>
<feature type="compositionally biased region" description="Low complexity" evidence="8">
    <location>
        <begin position="459"/>
        <end position="476"/>
    </location>
</feature>
<evidence type="ECO:0000313" key="10">
    <source>
        <dbReference type="EMBL" id="ADY41546.1"/>
    </source>
</evidence>
<keyword evidence="5" id="KW-0508">mRNA splicing</keyword>
<proteinExistence type="evidence at transcript level"/>
<dbReference type="InterPro" id="IPR006532">
    <property type="entry name" value="PUF60-like"/>
</dbReference>
<dbReference type="FunFam" id="3.30.70.330:FF:000136">
    <property type="entry name" value="poly(U)-binding-splicing factor PUF60 isoform X1"/>
    <property type="match status" value="1"/>
</dbReference>
<dbReference type="NCBIfam" id="TIGR01645">
    <property type="entry name" value="half-pint"/>
    <property type="match status" value="1"/>
</dbReference>
<dbReference type="Pfam" id="PF00076">
    <property type="entry name" value="RRM_1"/>
    <property type="match status" value="3"/>
</dbReference>
<dbReference type="GO" id="GO:0071013">
    <property type="term" value="C:catalytic step 2 spliceosome"/>
    <property type="evidence" value="ECO:0007669"/>
    <property type="project" value="TreeGrafter"/>
</dbReference>
<feature type="compositionally biased region" description="Polar residues" evidence="8">
    <location>
        <begin position="672"/>
        <end position="686"/>
    </location>
</feature>
<dbReference type="PROSITE" id="PS50102">
    <property type="entry name" value="RRM"/>
    <property type="match status" value="3"/>
</dbReference>
<keyword evidence="3" id="KW-0507">mRNA processing</keyword>
<dbReference type="FunFam" id="3.30.70.330:FF:000382">
    <property type="entry name" value="G-patch domain-containing protein"/>
    <property type="match status" value="1"/>
</dbReference>
<organism evidence="10">
    <name type="scientific">Ascaris suum</name>
    <name type="common">Pig roundworm</name>
    <name type="synonym">Ascaris lumbricoides</name>
    <dbReference type="NCBI Taxonomy" id="6253"/>
    <lineage>
        <taxon>Eukaryota</taxon>
        <taxon>Metazoa</taxon>
        <taxon>Ecdysozoa</taxon>
        <taxon>Nematoda</taxon>
        <taxon>Chromadorea</taxon>
        <taxon>Rhabditida</taxon>
        <taxon>Spirurina</taxon>
        <taxon>Ascaridomorpha</taxon>
        <taxon>Ascaridoidea</taxon>
        <taxon>Ascarididae</taxon>
        <taxon>Ascaris</taxon>
    </lineage>
</organism>
<feature type="region of interest" description="Disordered" evidence="8">
    <location>
        <begin position="445"/>
        <end position="489"/>
    </location>
</feature>
<dbReference type="SMART" id="SM00360">
    <property type="entry name" value="RRM"/>
    <property type="match status" value="3"/>
</dbReference>
<dbReference type="InterPro" id="IPR034209">
    <property type="entry name" value="PUF60_RRM1"/>
</dbReference>
<dbReference type="PANTHER" id="PTHR47330:SF1">
    <property type="entry name" value="POLY(U)-BINDING-SPLICING FACTOR PUF60"/>
    <property type="match status" value="1"/>
</dbReference>
<keyword evidence="6" id="KW-0539">Nucleus</keyword>
<dbReference type="PRINTS" id="PR01217">
    <property type="entry name" value="PRICHEXTENSN"/>
</dbReference>
<dbReference type="InterPro" id="IPR035979">
    <property type="entry name" value="RBD_domain_sf"/>
</dbReference>
<dbReference type="AlphaFoldDB" id="F1KUJ2"/>
<evidence type="ECO:0000256" key="1">
    <source>
        <dbReference type="ARBA" id="ARBA00004123"/>
    </source>
</evidence>
<feature type="domain" description="RRM" evidence="9">
    <location>
        <begin position="255"/>
        <end position="336"/>
    </location>
</feature>
<evidence type="ECO:0000256" key="8">
    <source>
        <dbReference type="SAM" id="MobiDB-lite"/>
    </source>
</evidence>
<dbReference type="GO" id="GO:0006376">
    <property type="term" value="P:mRNA splice site recognition"/>
    <property type="evidence" value="ECO:0007669"/>
    <property type="project" value="TreeGrafter"/>
</dbReference>
<feature type="domain" description="RRM" evidence="9">
    <location>
        <begin position="741"/>
        <end position="822"/>
    </location>
</feature>
<accession>F1KUJ2</accession>
<keyword evidence="4 7" id="KW-0694">RNA-binding</keyword>
<comment type="subcellular location">
    <subcellularLocation>
        <location evidence="1">Nucleus</location>
    </subcellularLocation>
</comment>
<dbReference type="InterPro" id="IPR051974">
    <property type="entry name" value="PUF60_regulator"/>
</dbReference>
<dbReference type="GO" id="GO:0071011">
    <property type="term" value="C:precatalytic spliceosome"/>
    <property type="evidence" value="ECO:0007669"/>
    <property type="project" value="TreeGrafter"/>
</dbReference>
<dbReference type="GO" id="GO:0000381">
    <property type="term" value="P:regulation of alternative mRNA splicing, via spliceosome"/>
    <property type="evidence" value="ECO:0007669"/>
    <property type="project" value="InterPro"/>
</dbReference>
<dbReference type="PANTHER" id="PTHR47330">
    <property type="entry name" value="POLY(U)-BINDING-SPLICING FACTOR PUF60-B-RELATED"/>
    <property type="match status" value="1"/>
</dbReference>
<feature type="domain" description="RRM" evidence="9">
    <location>
        <begin position="154"/>
        <end position="232"/>
    </location>
</feature>
<dbReference type="CDD" id="cd12370">
    <property type="entry name" value="RRM1_PUF60"/>
    <property type="match status" value="1"/>
</dbReference>
<dbReference type="InterPro" id="IPR000504">
    <property type="entry name" value="RRM_dom"/>
</dbReference>
<evidence type="ECO:0000256" key="4">
    <source>
        <dbReference type="ARBA" id="ARBA00022884"/>
    </source>
</evidence>
<dbReference type="SMART" id="SM00361">
    <property type="entry name" value="RRM_1"/>
    <property type="match status" value="3"/>
</dbReference>
<dbReference type="SUPFAM" id="SSF54928">
    <property type="entry name" value="RNA-binding domain, RBD"/>
    <property type="match status" value="3"/>
</dbReference>
<protein>
    <submittedName>
        <fullName evidence="10">Poly(U)-binding-splicing factor half pint</fullName>
    </submittedName>
</protein>
<evidence type="ECO:0000256" key="5">
    <source>
        <dbReference type="ARBA" id="ARBA00023187"/>
    </source>
</evidence>
<evidence type="ECO:0000256" key="7">
    <source>
        <dbReference type="PROSITE-ProRule" id="PRU00176"/>
    </source>
</evidence>
<feature type="region of interest" description="Disordered" evidence="8">
    <location>
        <begin position="1"/>
        <end position="63"/>
    </location>
</feature>
<dbReference type="EMBL" id="JI166109">
    <property type="protein sequence ID" value="ADY41546.1"/>
    <property type="molecule type" value="mRNA"/>
</dbReference>
<dbReference type="InterPro" id="IPR012677">
    <property type="entry name" value="Nucleotide-bd_a/b_plait_sf"/>
</dbReference>
<evidence type="ECO:0000256" key="6">
    <source>
        <dbReference type="ARBA" id="ARBA00023242"/>
    </source>
</evidence>
<reference evidence="10" key="1">
    <citation type="journal article" date="2011" name="Genome Res.">
        <title>Deep small RNA sequencing from the nematode Ascaris reveals conservation, functional diversification, and novel developmental profiles.</title>
        <authorList>
            <person name="Wang J."/>
            <person name="Czech B."/>
            <person name="Crunk A."/>
            <person name="Wallace A."/>
            <person name="Mitreva M."/>
            <person name="Hannon G.J."/>
            <person name="Davis R.E."/>
        </authorList>
    </citation>
    <scope>NUCLEOTIDE SEQUENCE</scope>
</reference>
<name>F1KUJ2_ASCSU</name>
<dbReference type="Gene3D" id="3.30.70.330">
    <property type="match status" value="3"/>
</dbReference>
<evidence type="ECO:0000256" key="2">
    <source>
        <dbReference type="ARBA" id="ARBA00005987"/>
    </source>
</evidence>
<comment type="similarity">
    <text evidence="2">Belongs to the RRM half pint family.</text>
</comment>
<dbReference type="InterPro" id="IPR003954">
    <property type="entry name" value="RRM_euk-type"/>
</dbReference>
<feature type="region of interest" description="Disordered" evidence="8">
    <location>
        <begin position="635"/>
        <end position="688"/>
    </location>
</feature>
<evidence type="ECO:0000256" key="3">
    <source>
        <dbReference type="ARBA" id="ARBA00022664"/>
    </source>
</evidence>
<sequence length="832" mass="86897">MDGNISAIVVPPPPADSSSMTPQIPDSTPPLPPPTQNGVSTNGTLPPAPIQVTNTQPGVPQPAATAHLPSEALVAMPVLPQAGPIIVGPGAKKEAQLLGLGLVKLRSKQKDWLADAKKYAKEQSIKQVLLRQTVAHQQNQQKVAMYAQALSLMARVYIGSISFEVREEMIKNSFSVFGPIKSINMSWDAVTGHHKGFAFLEYEIPEAALLAQESMNGVLMGGRNLKVNVLVGRPSNMPQAQPIIEMVMQEAKAYHRVYVASVHPDLSESDLKSVFEAFGEVTKCQLARATGPNAGSGHRGFGYIEFGNAASAAEAIAGMNMFDLGGQYLRVGKCITPPDALTYIVPTSSINLPTAAAVAAAEVTAKIQAQEVAAGHSPLHTVSSASKISSMAGPSAIPPIGVASVPPVGVANVPPVGVAVIPPVGVAAIPPVGIATIPPTIATPSYSSPGGSPVPAPMSPSVSSTTYPSTPPQVVSYPPMPTGTPPPPPMSVPAPVVTAPPVPPAPTTSRRGFGGFAAQAPPVQVVNIPPPQVVATPPPPLSAIPTPPRPELSSIPPPPPPVIASTPSLISRINIGTATKNCSVEPATFAPLPANIAPVDRKPSTGKASSSGQLAIGAGGAAVSEKDSMALMLADSSIPGKRDLQKTSSSSSKDKSKSDDRSQHKKKKNKKPTSSAPKGPQLNTPQALEAASRAGELNDQMAAQNANSEDVSLASQEGLEIRGNDARHLLMHKLMRTNRSTVIVLKNMVTIEECDDELEGEIRDECTKYGQVEEVVIAQDPTNGSVKIFVRFGDIQEAEVARQALDKRYFAGKEISAQSYDQILFDHNDYTG</sequence>